<reference evidence="3 4" key="1">
    <citation type="submission" date="2019-10" db="EMBL/GenBank/DDBJ databases">
        <title>Rubrobacter sp nov SCSIO 52915 isolated from a deep-sea sediment in the South China Sea.</title>
        <authorList>
            <person name="Chen R.W."/>
        </authorList>
    </citation>
    <scope>NUCLEOTIDE SEQUENCE [LARGE SCALE GENOMIC DNA]</scope>
    <source>
        <strain evidence="3 4">SCSIO 52915</strain>
    </source>
</reference>
<keyword evidence="1" id="KW-0809">Transit peptide</keyword>
<evidence type="ECO:0000313" key="4">
    <source>
        <dbReference type="Proteomes" id="UP000502706"/>
    </source>
</evidence>
<dbReference type="InterPro" id="IPR006222">
    <property type="entry name" value="GCVT_N"/>
</dbReference>
<gene>
    <name evidence="3" type="ORF">GBA65_00455</name>
</gene>
<dbReference type="KEGG" id="rmar:GBA65_00455"/>
<dbReference type="EMBL" id="CP045121">
    <property type="protein sequence ID" value="QIN77236.1"/>
    <property type="molecule type" value="Genomic_DNA"/>
</dbReference>
<evidence type="ECO:0000313" key="3">
    <source>
        <dbReference type="EMBL" id="QIN77236.1"/>
    </source>
</evidence>
<dbReference type="NCBIfam" id="TIGR03317">
    <property type="entry name" value="ygfZ_signature"/>
    <property type="match status" value="1"/>
</dbReference>
<dbReference type="InterPro" id="IPR017703">
    <property type="entry name" value="YgfZ/GCV_T_CS"/>
</dbReference>
<keyword evidence="4" id="KW-1185">Reference proteome</keyword>
<sequence>MDDGRNTRTAETGLEQDAGYEALYAGAALVDRAGRAVLGLAGKDPAGMLNAVLTNEVPGDGRLGVYAALLNPKGRVLTDLRALKSPSDGRILVDTEPEGADAAREVLGRYAPFSRVKIEDLSGAADPWAVLGLYGPRAAGLLGGLALAEHESSEITLAGATLLAVGVAVPVPGFDLLGPESALAAAREHLLGSGAVAAGRDAYETARIGAGVPRFGTDITPENFPGECGILERAVSFKKGCYPGQETVARMHYRGHPNKELHRFVVEGESPKVGAEILQDGKRVGSVTGVAPLPADGRTLALGYLSRKTQPDVPLRAGEATVRPLALVGNSSR</sequence>
<dbReference type="InterPro" id="IPR027266">
    <property type="entry name" value="TrmE/GcvT-like"/>
</dbReference>
<dbReference type="Proteomes" id="UP000502706">
    <property type="component" value="Chromosome"/>
</dbReference>
<dbReference type="PANTHER" id="PTHR22602">
    <property type="entry name" value="TRANSFERASE CAF17, MITOCHONDRIAL-RELATED"/>
    <property type="match status" value="1"/>
</dbReference>
<dbReference type="AlphaFoldDB" id="A0A6G8PTE5"/>
<protein>
    <recommendedName>
        <fullName evidence="2">GCVT N-terminal domain-containing protein</fullName>
    </recommendedName>
</protein>
<feature type="domain" description="GCVT N-terminal" evidence="2">
    <location>
        <begin position="21"/>
        <end position="239"/>
    </location>
</feature>
<dbReference type="RefSeq" id="WP_166394904.1">
    <property type="nucleotide sequence ID" value="NZ_CP045121.1"/>
</dbReference>
<dbReference type="PIRSF" id="PIRSF006487">
    <property type="entry name" value="GcvT"/>
    <property type="match status" value="1"/>
</dbReference>
<organism evidence="3 4">
    <name type="scientific">Rubrobacter marinus</name>
    <dbReference type="NCBI Taxonomy" id="2653852"/>
    <lineage>
        <taxon>Bacteria</taxon>
        <taxon>Bacillati</taxon>
        <taxon>Actinomycetota</taxon>
        <taxon>Rubrobacteria</taxon>
        <taxon>Rubrobacterales</taxon>
        <taxon>Rubrobacteraceae</taxon>
        <taxon>Rubrobacter</taxon>
    </lineage>
</organism>
<dbReference type="GO" id="GO:0016226">
    <property type="term" value="P:iron-sulfur cluster assembly"/>
    <property type="evidence" value="ECO:0007669"/>
    <property type="project" value="TreeGrafter"/>
</dbReference>
<proteinExistence type="predicted"/>
<evidence type="ECO:0000259" key="2">
    <source>
        <dbReference type="Pfam" id="PF01571"/>
    </source>
</evidence>
<name>A0A6G8PTE5_9ACTN</name>
<accession>A0A6G8PTE5</accession>
<evidence type="ECO:0000256" key="1">
    <source>
        <dbReference type="ARBA" id="ARBA00022946"/>
    </source>
</evidence>
<dbReference type="Pfam" id="PF01571">
    <property type="entry name" value="GCV_T"/>
    <property type="match status" value="1"/>
</dbReference>
<dbReference type="Gene3D" id="3.30.1360.120">
    <property type="entry name" value="Probable tRNA modification gtpase trme, domain 1"/>
    <property type="match status" value="1"/>
</dbReference>
<dbReference type="PANTHER" id="PTHR22602:SF0">
    <property type="entry name" value="TRANSFERASE CAF17, MITOCHONDRIAL-RELATED"/>
    <property type="match status" value="1"/>
</dbReference>
<dbReference type="InterPro" id="IPR045179">
    <property type="entry name" value="YgfZ/GcvT"/>
</dbReference>
<dbReference type="SUPFAM" id="SSF103025">
    <property type="entry name" value="Folate-binding domain"/>
    <property type="match status" value="1"/>
</dbReference>